<keyword evidence="4" id="KW-1185">Reference proteome</keyword>
<dbReference type="Proteomes" id="UP000320209">
    <property type="component" value="Unassembled WGS sequence"/>
</dbReference>
<gene>
    <name evidence="3" type="ORF">FB381_0211</name>
</gene>
<name>A0A543A192_9ACTN</name>
<dbReference type="AlphaFoldDB" id="A0A543A192"/>
<feature type="domain" description="DUF4143" evidence="2">
    <location>
        <begin position="208"/>
        <end position="366"/>
    </location>
</feature>
<sequence>MVKVNQSPIGRIVPRHAESRLVEALSDTRVVLVNGARQAGKSTLVAQVARDRDMAWYSFDSPDTLNGARRDPVEFVNLAPRMVIDEVQRNPEVLLPIKELVDREFVPGRFLLTGSARVLGLQNLPDTLVGRMETITLWPLSQGEIDDAPDGFVDAILDPDTEIRHDSDLARRDYVERVVRGGFPEAVAREGRRRRSFHDAYVADLINRDVVQLSEIQHGREMRRLLNLVAARSGQLLQPAKLAALLQISRSTVEHYLALMEEVFLIRQIPAWARNTTTRTVRTPKVALVDSGVAAAVLRQNPDALARQDGELGGLLEGFVAMELARQLTWSESGAEMYHYRTKDNVEVDIVLETPAFEIVGIEIKATSTPRAEDFRGLRHLQERTGDDFLGGYLLHTGPRTISFGPKLRAVPISALWETAAPGA</sequence>
<dbReference type="RefSeq" id="WP_211352292.1">
    <property type="nucleotide sequence ID" value="NZ_VFOV01000001.1"/>
</dbReference>
<evidence type="ECO:0000313" key="4">
    <source>
        <dbReference type="Proteomes" id="UP000320209"/>
    </source>
</evidence>
<evidence type="ECO:0000259" key="2">
    <source>
        <dbReference type="Pfam" id="PF13635"/>
    </source>
</evidence>
<dbReference type="PANTHER" id="PTHR43566">
    <property type="entry name" value="CONSERVED PROTEIN"/>
    <property type="match status" value="1"/>
</dbReference>
<protein>
    <recommendedName>
        <fullName evidence="5">AAA+ ATPase domain-containing protein</fullName>
    </recommendedName>
</protein>
<dbReference type="InterPro" id="IPR027417">
    <property type="entry name" value="P-loop_NTPase"/>
</dbReference>
<dbReference type="Pfam" id="PF13635">
    <property type="entry name" value="DUF4143"/>
    <property type="match status" value="1"/>
</dbReference>
<evidence type="ECO:0000313" key="3">
    <source>
        <dbReference type="EMBL" id="TQL66358.1"/>
    </source>
</evidence>
<evidence type="ECO:0008006" key="5">
    <source>
        <dbReference type="Google" id="ProtNLM"/>
    </source>
</evidence>
<dbReference type="Pfam" id="PF13173">
    <property type="entry name" value="AAA_14"/>
    <property type="match status" value="1"/>
</dbReference>
<proteinExistence type="predicted"/>
<organism evidence="3 4">
    <name type="scientific">Nocardioides albertanoniae</name>
    <dbReference type="NCBI Taxonomy" id="1175486"/>
    <lineage>
        <taxon>Bacteria</taxon>
        <taxon>Bacillati</taxon>
        <taxon>Actinomycetota</taxon>
        <taxon>Actinomycetes</taxon>
        <taxon>Propionibacteriales</taxon>
        <taxon>Nocardioidaceae</taxon>
        <taxon>Nocardioides</taxon>
    </lineage>
</organism>
<dbReference type="InterPro" id="IPR041682">
    <property type="entry name" value="AAA_14"/>
</dbReference>
<reference evidence="3 4" key="1">
    <citation type="submission" date="2019-06" db="EMBL/GenBank/DDBJ databases">
        <title>Sequencing the genomes of 1000 actinobacteria strains.</title>
        <authorList>
            <person name="Klenk H.-P."/>
        </authorList>
    </citation>
    <scope>NUCLEOTIDE SEQUENCE [LARGE SCALE GENOMIC DNA]</scope>
    <source>
        <strain evidence="3 4">DSM 25218</strain>
    </source>
</reference>
<dbReference type="EMBL" id="VFOV01000001">
    <property type="protein sequence ID" value="TQL66358.1"/>
    <property type="molecule type" value="Genomic_DNA"/>
</dbReference>
<dbReference type="SUPFAM" id="SSF52540">
    <property type="entry name" value="P-loop containing nucleoside triphosphate hydrolases"/>
    <property type="match status" value="1"/>
</dbReference>
<feature type="domain" description="AAA" evidence="1">
    <location>
        <begin position="28"/>
        <end position="145"/>
    </location>
</feature>
<dbReference type="PANTHER" id="PTHR43566:SF2">
    <property type="entry name" value="DUF4143 DOMAIN-CONTAINING PROTEIN"/>
    <property type="match status" value="1"/>
</dbReference>
<dbReference type="InterPro" id="IPR025420">
    <property type="entry name" value="DUF4143"/>
</dbReference>
<comment type="caution">
    <text evidence="3">The sequence shown here is derived from an EMBL/GenBank/DDBJ whole genome shotgun (WGS) entry which is preliminary data.</text>
</comment>
<accession>A0A543A192</accession>
<evidence type="ECO:0000259" key="1">
    <source>
        <dbReference type="Pfam" id="PF13173"/>
    </source>
</evidence>